<name>A0ABY7M8L4_9CHLR</name>
<accession>A0ABY7M8L4</accession>
<dbReference type="Proteomes" id="UP001212803">
    <property type="component" value="Chromosome"/>
</dbReference>
<evidence type="ECO:0000313" key="2">
    <source>
        <dbReference type="Proteomes" id="UP001212803"/>
    </source>
</evidence>
<reference evidence="1 2" key="1">
    <citation type="journal article" date="2023" name="ISME J.">
        <title>Thermophilic Dehalococcoidia with unusual traits shed light on an unexpected past.</title>
        <authorList>
            <person name="Palmer M."/>
            <person name="Covington J.K."/>
            <person name="Zhou E.M."/>
            <person name="Thomas S.C."/>
            <person name="Habib N."/>
            <person name="Seymour C.O."/>
            <person name="Lai D."/>
            <person name="Johnston J."/>
            <person name="Hashimi A."/>
            <person name="Jiao J.Y."/>
            <person name="Muok A.R."/>
            <person name="Liu L."/>
            <person name="Xian W.D."/>
            <person name="Zhi X.Y."/>
            <person name="Li M.M."/>
            <person name="Silva L.P."/>
            <person name="Bowen B.P."/>
            <person name="Louie K."/>
            <person name="Briegel A."/>
            <person name="Pett-Ridge J."/>
            <person name="Weber P.K."/>
            <person name="Tocheva E.I."/>
            <person name="Woyke T."/>
            <person name="Northen T.R."/>
            <person name="Mayali X."/>
            <person name="Li W.J."/>
            <person name="Hedlund B.P."/>
        </authorList>
    </citation>
    <scope>NUCLEOTIDE SEQUENCE [LARGE SCALE GENOMIC DNA]</scope>
    <source>
        <strain evidence="1 2">YIM 72310</strain>
    </source>
</reference>
<dbReference type="InterPro" id="IPR036188">
    <property type="entry name" value="FAD/NAD-bd_sf"/>
</dbReference>
<dbReference type="SUPFAM" id="SSF51905">
    <property type="entry name" value="FAD/NAD(P)-binding domain"/>
    <property type="match status" value="1"/>
</dbReference>
<keyword evidence="2" id="KW-1185">Reference proteome</keyword>
<dbReference type="PANTHER" id="PTHR43734:SF3">
    <property type="entry name" value="B-CAROTENE KETOLASE"/>
    <property type="match status" value="1"/>
</dbReference>
<dbReference type="EMBL" id="CP115149">
    <property type="protein sequence ID" value="WBL36364.1"/>
    <property type="molecule type" value="Genomic_DNA"/>
</dbReference>
<protein>
    <submittedName>
        <fullName evidence="1">Uncharacterized protein</fullName>
    </submittedName>
</protein>
<evidence type="ECO:0000313" key="1">
    <source>
        <dbReference type="EMBL" id="WBL36364.1"/>
    </source>
</evidence>
<dbReference type="PANTHER" id="PTHR43734">
    <property type="entry name" value="PHYTOENE DESATURASE"/>
    <property type="match status" value="1"/>
</dbReference>
<proteinExistence type="predicted"/>
<sequence length="120" mass="14455">MDPFYRIFDAKGRWFEYNGDFDAVAAQIARWNLRDIDGYRRFLEASRAIFQKGFVELADAPFLHVTDMLRVAPDLIRLKSYRSVYGFVSQYIEDPFLRRCFTFHPLLIGETRSWRRRFTR</sequence>
<gene>
    <name evidence="1" type="ORF">O0235_01975</name>
</gene>
<organism evidence="1 2">
    <name type="scientific">Tepidiforma flava</name>
    <dbReference type="NCBI Taxonomy" id="3004094"/>
    <lineage>
        <taxon>Bacteria</taxon>
        <taxon>Bacillati</taxon>
        <taxon>Chloroflexota</taxon>
        <taxon>Tepidiformia</taxon>
        <taxon>Tepidiformales</taxon>
        <taxon>Tepidiformaceae</taxon>
        <taxon>Tepidiforma</taxon>
    </lineage>
</organism>
<dbReference type="RefSeq" id="WP_270056888.1">
    <property type="nucleotide sequence ID" value="NZ_CP115149.1"/>
</dbReference>